<protein>
    <recommendedName>
        <fullName evidence="1">BLUF domain-containing protein</fullName>
    </recommendedName>
</protein>
<organism evidence="2 3">
    <name type="scientific">Xanthomonas euvesicatoria</name>
    <dbReference type="NCBI Taxonomy" id="456327"/>
    <lineage>
        <taxon>Bacteria</taxon>
        <taxon>Pseudomonadati</taxon>
        <taxon>Pseudomonadota</taxon>
        <taxon>Gammaproteobacteria</taxon>
        <taxon>Lysobacterales</taxon>
        <taxon>Lysobacteraceae</taxon>
        <taxon>Xanthomonas</taxon>
    </lineage>
</organism>
<proteinExistence type="predicted"/>
<evidence type="ECO:0000313" key="2">
    <source>
        <dbReference type="EMBL" id="MBB4724629.1"/>
    </source>
</evidence>
<evidence type="ECO:0000259" key="1">
    <source>
        <dbReference type="PROSITE" id="PS50925"/>
    </source>
</evidence>
<name>A0AAW3U6T6_XANEU</name>
<dbReference type="PROSITE" id="PS50925">
    <property type="entry name" value="BLUF"/>
    <property type="match status" value="1"/>
</dbReference>
<dbReference type="SUPFAM" id="SSF54975">
    <property type="entry name" value="Acylphosphatase/BLUF domain-like"/>
    <property type="match status" value="1"/>
</dbReference>
<dbReference type="Proteomes" id="UP000576603">
    <property type="component" value="Unassembled WGS sequence"/>
</dbReference>
<sequence length="183" mass="20823">MHHTLILRSQRSQDEPALTTLQKWTLEQITYRDEFLANPPLQAIAYVSEVRRPMSMGEVDRLLVSSSAHNALAAITGVLLYDGARFFQYFEGPPAGVQHTYDRIKQSARHHVIAEVYNGSIVERYFPDWQMACRKVLPGSIVELSAQRWSRTRLALWSAGNKPEPVSRLLEFWEGAMPPTADV</sequence>
<dbReference type="EMBL" id="JACHNL010000006">
    <property type="protein sequence ID" value="MBB4724629.1"/>
    <property type="molecule type" value="Genomic_DNA"/>
</dbReference>
<dbReference type="Gene3D" id="3.30.70.100">
    <property type="match status" value="1"/>
</dbReference>
<accession>A0AAW3U6T6</accession>
<feature type="domain" description="BLUF" evidence="1">
    <location>
        <begin position="41"/>
        <end position="132"/>
    </location>
</feature>
<comment type="caution">
    <text evidence="2">The sequence shown here is derived from an EMBL/GenBank/DDBJ whole genome shotgun (WGS) entry which is preliminary data.</text>
</comment>
<dbReference type="Pfam" id="PF04940">
    <property type="entry name" value="BLUF"/>
    <property type="match status" value="1"/>
</dbReference>
<reference evidence="2 3" key="1">
    <citation type="submission" date="2020-08" db="EMBL/GenBank/DDBJ databases">
        <title>Studying the diversity of plant-associated saprophytic bacteria and their role in host health and plant-pathogen interactions.</title>
        <authorList>
            <person name="Potnis N."/>
        </authorList>
    </citation>
    <scope>NUCLEOTIDE SEQUENCE [LARGE SCALE GENOMIC DNA]</scope>
    <source>
        <strain evidence="2 3">CFBP 7922</strain>
    </source>
</reference>
<dbReference type="GO" id="GO:0071949">
    <property type="term" value="F:FAD binding"/>
    <property type="evidence" value="ECO:0007669"/>
    <property type="project" value="InterPro"/>
</dbReference>
<dbReference type="InterPro" id="IPR007024">
    <property type="entry name" value="BLUF_domain"/>
</dbReference>
<dbReference type="AlphaFoldDB" id="A0AAW3U6T6"/>
<dbReference type="SMART" id="SM01034">
    <property type="entry name" value="BLUF"/>
    <property type="match status" value="1"/>
</dbReference>
<evidence type="ECO:0000313" key="3">
    <source>
        <dbReference type="Proteomes" id="UP000576603"/>
    </source>
</evidence>
<dbReference type="GO" id="GO:0009882">
    <property type="term" value="F:blue light photoreceptor activity"/>
    <property type="evidence" value="ECO:0007669"/>
    <property type="project" value="InterPro"/>
</dbReference>
<dbReference type="InterPro" id="IPR036046">
    <property type="entry name" value="Acylphosphatase-like_dom_sf"/>
</dbReference>
<gene>
    <name evidence="2" type="ORF">FHY32_002998</name>
</gene>